<gene>
    <name evidence="3" type="ORF">Pan265_25230</name>
</gene>
<reference evidence="3 4" key="1">
    <citation type="submission" date="2019-02" db="EMBL/GenBank/DDBJ databases">
        <title>Deep-cultivation of Planctomycetes and their phenomic and genomic characterization uncovers novel biology.</title>
        <authorList>
            <person name="Wiegand S."/>
            <person name="Jogler M."/>
            <person name="Boedeker C."/>
            <person name="Pinto D."/>
            <person name="Vollmers J."/>
            <person name="Rivas-Marin E."/>
            <person name="Kohn T."/>
            <person name="Peeters S.H."/>
            <person name="Heuer A."/>
            <person name="Rast P."/>
            <person name="Oberbeckmann S."/>
            <person name="Bunk B."/>
            <person name="Jeske O."/>
            <person name="Meyerdierks A."/>
            <person name="Storesund J.E."/>
            <person name="Kallscheuer N."/>
            <person name="Luecker S."/>
            <person name="Lage O.M."/>
            <person name="Pohl T."/>
            <person name="Merkel B.J."/>
            <person name="Hornburger P."/>
            <person name="Mueller R.-W."/>
            <person name="Bruemmer F."/>
            <person name="Labrenz M."/>
            <person name="Spormann A.M."/>
            <person name="Op den Camp H."/>
            <person name="Overmann J."/>
            <person name="Amann R."/>
            <person name="Jetten M.S.M."/>
            <person name="Mascher T."/>
            <person name="Medema M.H."/>
            <person name="Devos D.P."/>
            <person name="Kaster A.-K."/>
            <person name="Ovreas L."/>
            <person name="Rohde M."/>
            <person name="Galperin M.Y."/>
            <person name="Jogler C."/>
        </authorList>
    </citation>
    <scope>NUCLEOTIDE SEQUENCE [LARGE SCALE GENOMIC DNA]</scope>
    <source>
        <strain evidence="3 4">Pan265</strain>
    </source>
</reference>
<evidence type="ECO:0000259" key="1">
    <source>
        <dbReference type="Pfam" id="PF13173"/>
    </source>
</evidence>
<dbReference type="PANTHER" id="PTHR43566">
    <property type="entry name" value="CONSERVED PROTEIN"/>
    <property type="match status" value="1"/>
</dbReference>
<dbReference type="OrthoDB" id="256957at2"/>
<dbReference type="PANTHER" id="PTHR43566:SF2">
    <property type="entry name" value="DUF4143 DOMAIN-CONTAINING PROTEIN"/>
    <property type="match status" value="1"/>
</dbReference>
<proteinExistence type="predicted"/>
<dbReference type="RefSeq" id="WP_145446819.1">
    <property type="nucleotide sequence ID" value="NZ_CP036280.1"/>
</dbReference>
<dbReference type="Pfam" id="PF13173">
    <property type="entry name" value="AAA_14"/>
    <property type="match status" value="1"/>
</dbReference>
<dbReference type="InterPro" id="IPR027417">
    <property type="entry name" value="P-loop_NTPase"/>
</dbReference>
<feature type="domain" description="AAA" evidence="1">
    <location>
        <begin position="18"/>
        <end position="132"/>
    </location>
</feature>
<evidence type="ECO:0000259" key="2">
    <source>
        <dbReference type="Pfam" id="PF13635"/>
    </source>
</evidence>
<dbReference type="EMBL" id="CP036280">
    <property type="protein sequence ID" value="QDU72651.1"/>
    <property type="molecule type" value="Genomic_DNA"/>
</dbReference>
<dbReference type="Pfam" id="PF13635">
    <property type="entry name" value="DUF4143"/>
    <property type="match status" value="1"/>
</dbReference>
<protein>
    <recommendedName>
        <fullName evidence="5">ATP-binding protein</fullName>
    </recommendedName>
</protein>
<evidence type="ECO:0008006" key="5">
    <source>
        <dbReference type="Google" id="ProtNLM"/>
    </source>
</evidence>
<sequence length="389" mass="43714">MIDRDLTSRLRKLAGQFPSVTLTGPRQSGKSTLCRAIFPKYAYANLEAPDLRSFAQDDPRAFLAQFDDGVILDEIQRVPELTSYIQSIIDEHPQPGRWVLTGSQNLALLESVNQSLAGRTAVLHLLPLARSEAIRFPRFPETLDESILTGGYPRIFDQQLDAGEWLASYIATYIERDVRLITNVGDLTTFQRFVELCAGRTSQLLNFSRLSNDCGIAQPTAKAWFSVLEASFIAFRLPSFSSNIRKRLVKMPKLHFYDTGLACRLLGIRTTEQLRSHPLRGALFESWVVSEIAKHRINAGETGGLYHYRDQNGVEADLIIEHADRLSLVEAKAAQTANSGLLEGVRRVREVIEQVRPCKAYVAYGGETGQKRSDVELVPWLNLHTQQWA</sequence>
<accession>A0A518C097</accession>
<name>A0A518C097_9BACT</name>
<dbReference type="InterPro" id="IPR025420">
    <property type="entry name" value="DUF4143"/>
</dbReference>
<dbReference type="KEGG" id="mcad:Pan265_25230"/>
<keyword evidence="4" id="KW-1185">Reference proteome</keyword>
<feature type="domain" description="DUF4143" evidence="2">
    <location>
        <begin position="175"/>
        <end position="333"/>
    </location>
</feature>
<evidence type="ECO:0000313" key="4">
    <source>
        <dbReference type="Proteomes" id="UP000320386"/>
    </source>
</evidence>
<dbReference type="AlphaFoldDB" id="A0A518C097"/>
<dbReference type="InterPro" id="IPR041682">
    <property type="entry name" value="AAA_14"/>
</dbReference>
<dbReference type="Proteomes" id="UP000320386">
    <property type="component" value="Chromosome"/>
</dbReference>
<organism evidence="3 4">
    <name type="scientific">Mucisphaera calidilacus</name>
    <dbReference type="NCBI Taxonomy" id="2527982"/>
    <lineage>
        <taxon>Bacteria</taxon>
        <taxon>Pseudomonadati</taxon>
        <taxon>Planctomycetota</taxon>
        <taxon>Phycisphaerae</taxon>
        <taxon>Phycisphaerales</taxon>
        <taxon>Phycisphaeraceae</taxon>
        <taxon>Mucisphaera</taxon>
    </lineage>
</organism>
<evidence type="ECO:0000313" key="3">
    <source>
        <dbReference type="EMBL" id="QDU72651.1"/>
    </source>
</evidence>
<dbReference type="SUPFAM" id="SSF52540">
    <property type="entry name" value="P-loop containing nucleoside triphosphate hydrolases"/>
    <property type="match status" value="1"/>
</dbReference>